<dbReference type="Proteomes" id="UP000245533">
    <property type="component" value="Unassembled WGS sequence"/>
</dbReference>
<dbReference type="AlphaFoldDB" id="A0A316TQ87"/>
<dbReference type="InterPro" id="IPR023168">
    <property type="entry name" value="GatB_Yqey_C_2"/>
</dbReference>
<dbReference type="EMBL" id="QGGB01000008">
    <property type="protein sequence ID" value="PWN05968.1"/>
    <property type="molecule type" value="Genomic_DNA"/>
</dbReference>
<dbReference type="PANTHER" id="PTHR28055">
    <property type="entry name" value="ALTERED INHERITANCE OF MITOCHONDRIA PROTEIN 41, MITOCHONDRIAL"/>
    <property type="match status" value="1"/>
</dbReference>
<dbReference type="InterPro" id="IPR042184">
    <property type="entry name" value="YqeY/Aim41_N"/>
</dbReference>
<gene>
    <name evidence="1" type="ORF">DDZ15_12365</name>
</gene>
<keyword evidence="2" id="KW-1185">Reference proteome</keyword>
<name>A0A316TQ87_9BACT</name>
<evidence type="ECO:0000313" key="1">
    <source>
        <dbReference type="EMBL" id="PWN05968.1"/>
    </source>
</evidence>
<dbReference type="Gene3D" id="1.10.10.410">
    <property type="match status" value="1"/>
</dbReference>
<evidence type="ECO:0000313" key="2">
    <source>
        <dbReference type="Proteomes" id="UP000245533"/>
    </source>
</evidence>
<keyword evidence="1" id="KW-0808">Transferase</keyword>
<sequence>MDIKETILSDLKKAMKAKDADKLRVLRSLKSKLLEKEISIRSGGEGDITNEQAVEVLMKAAKQRRESIDQFEKGGRDDLAESEKAELEIIESYLPKMMDDEKIREEVKAHIDQTGASGMADMGKVMGAMMGRLKGKADGSDVSRIVKEELSR</sequence>
<dbReference type="PANTHER" id="PTHR28055:SF1">
    <property type="entry name" value="ALTERED INHERITANCE OF MITOCHONDRIA PROTEIN 41, MITOCHONDRIAL"/>
    <property type="match status" value="1"/>
</dbReference>
<dbReference type="Gene3D" id="1.10.1510.10">
    <property type="entry name" value="Uncharacterised protein YqeY/AIM41 PF09424, N-terminal domain"/>
    <property type="match status" value="1"/>
</dbReference>
<dbReference type="Pfam" id="PF09424">
    <property type="entry name" value="YqeY"/>
    <property type="match status" value="1"/>
</dbReference>
<dbReference type="GO" id="GO:0016740">
    <property type="term" value="F:transferase activity"/>
    <property type="evidence" value="ECO:0007669"/>
    <property type="project" value="UniProtKB-KW"/>
</dbReference>
<accession>A0A316TQ87</accession>
<dbReference type="GO" id="GO:0016884">
    <property type="term" value="F:carbon-nitrogen ligase activity, with glutamine as amido-N-donor"/>
    <property type="evidence" value="ECO:0007669"/>
    <property type="project" value="InterPro"/>
</dbReference>
<proteinExistence type="predicted"/>
<organism evidence="1 2">
    <name type="scientific">Rhodohalobacter mucosus</name>
    <dbReference type="NCBI Taxonomy" id="2079485"/>
    <lineage>
        <taxon>Bacteria</taxon>
        <taxon>Pseudomonadati</taxon>
        <taxon>Balneolota</taxon>
        <taxon>Balneolia</taxon>
        <taxon>Balneolales</taxon>
        <taxon>Balneolaceae</taxon>
        <taxon>Rhodohalobacter</taxon>
    </lineage>
</organism>
<dbReference type="InterPro" id="IPR019004">
    <property type="entry name" value="YqeY/Aim41"/>
</dbReference>
<dbReference type="InterPro" id="IPR003789">
    <property type="entry name" value="Asn/Gln_tRNA_amidoTrase-B-like"/>
</dbReference>
<protein>
    <submittedName>
        <fullName evidence="1">Glutamyl-tRNA amidotransferase</fullName>
    </submittedName>
</protein>
<dbReference type="RefSeq" id="WP_109647410.1">
    <property type="nucleotide sequence ID" value="NZ_QGGB01000008.1"/>
</dbReference>
<dbReference type="OrthoDB" id="9788127at2"/>
<comment type="caution">
    <text evidence="1">The sequence shown here is derived from an EMBL/GenBank/DDBJ whole genome shotgun (WGS) entry which is preliminary data.</text>
</comment>
<reference evidence="1 2" key="1">
    <citation type="submission" date="2018-05" db="EMBL/GenBank/DDBJ databases">
        <title>Rhodohalobacter halophilus gen. nov., sp. nov., a moderately halophilic member of the family Balneolaceae.</title>
        <authorList>
            <person name="Liu Z.-W."/>
        </authorList>
    </citation>
    <scope>NUCLEOTIDE SEQUENCE [LARGE SCALE GENOMIC DNA]</scope>
    <source>
        <strain evidence="1 2">8A47</strain>
    </source>
</reference>
<dbReference type="SUPFAM" id="SSF89095">
    <property type="entry name" value="GatB/YqeY motif"/>
    <property type="match status" value="1"/>
</dbReference>